<dbReference type="InterPro" id="IPR000073">
    <property type="entry name" value="AB_hydrolase_1"/>
</dbReference>
<evidence type="ECO:0000313" key="4">
    <source>
        <dbReference type="Proteomes" id="UP000693970"/>
    </source>
</evidence>
<dbReference type="GO" id="GO:0042171">
    <property type="term" value="F:lysophosphatidic acid acyltransferase activity"/>
    <property type="evidence" value="ECO:0007669"/>
    <property type="project" value="TreeGrafter"/>
</dbReference>
<dbReference type="Proteomes" id="UP000693970">
    <property type="component" value="Unassembled WGS sequence"/>
</dbReference>
<keyword evidence="3" id="KW-0378">Hydrolase</keyword>
<dbReference type="GO" id="GO:0006654">
    <property type="term" value="P:phosphatidic acid biosynthetic process"/>
    <property type="evidence" value="ECO:0007669"/>
    <property type="project" value="TreeGrafter"/>
</dbReference>
<reference evidence="3" key="2">
    <citation type="submission" date="2021-04" db="EMBL/GenBank/DDBJ databases">
        <authorList>
            <person name="Podell S."/>
        </authorList>
    </citation>
    <scope>NUCLEOTIDE SEQUENCE</scope>
    <source>
        <strain evidence="3">Hildebrandi</strain>
    </source>
</reference>
<dbReference type="EMBL" id="JAGRRH010000017">
    <property type="protein sequence ID" value="KAG7352730.1"/>
    <property type="molecule type" value="Genomic_DNA"/>
</dbReference>
<dbReference type="OrthoDB" id="7457040at2759"/>
<comment type="similarity">
    <text evidence="1">Belongs to the peptidase S33 family. ABHD4/ABHD5 subfamily.</text>
</comment>
<dbReference type="Pfam" id="PF00561">
    <property type="entry name" value="Abhydrolase_1"/>
    <property type="match status" value="1"/>
</dbReference>
<accession>A0A9K3KZ68</accession>
<dbReference type="GO" id="GO:0052689">
    <property type="term" value="F:carboxylic ester hydrolase activity"/>
    <property type="evidence" value="ECO:0007669"/>
    <property type="project" value="TreeGrafter"/>
</dbReference>
<organism evidence="3 4">
    <name type="scientific">Nitzschia inconspicua</name>
    <dbReference type="NCBI Taxonomy" id="303405"/>
    <lineage>
        <taxon>Eukaryota</taxon>
        <taxon>Sar</taxon>
        <taxon>Stramenopiles</taxon>
        <taxon>Ochrophyta</taxon>
        <taxon>Bacillariophyta</taxon>
        <taxon>Bacillariophyceae</taxon>
        <taxon>Bacillariophycidae</taxon>
        <taxon>Bacillariales</taxon>
        <taxon>Bacillariaceae</taxon>
        <taxon>Nitzschia</taxon>
    </lineage>
</organism>
<dbReference type="PANTHER" id="PTHR42886">
    <property type="entry name" value="RE40534P-RELATED"/>
    <property type="match status" value="1"/>
</dbReference>
<gene>
    <name evidence="3" type="ORF">IV203_008778</name>
</gene>
<name>A0A9K3KZ68_9STRA</name>
<dbReference type="GO" id="GO:0055088">
    <property type="term" value="P:lipid homeostasis"/>
    <property type="evidence" value="ECO:0007669"/>
    <property type="project" value="TreeGrafter"/>
</dbReference>
<keyword evidence="4" id="KW-1185">Reference proteome</keyword>
<sequence>MFVWTSAAMQLATKLESMRNAEAKLLLIAKTYASHTSNWEIKTFDTQIRRSVIPCARNTTCGTDNDDNLTIHGVHVTSDPVDRSNSTDTPLVLLHGYMNAGAYFYRNFGGLSKYFSKIYALDMLGWGLSSRPDFCQIVNGQSTETAEEFFVESLEAWRSENQIDRMILAGHSFGGYMSVAYCERYPERVERLILLSPVGVPDDNDPAVKERIQRYQSSWRTRTFLGVFQTLFHMTNPAEVLRLLSTERSYGMAQNYVTRRLPEISDPEESRTVADYLYYNAVLPGSGEYFLHSVLNSRILAKKPLISRIPNLKVGSVSFLYGSTDWMDITGGLNTQRLCETLRDAHAGSAPDVNVYMVPHAGHLLMLQNPQVTNTGMIHAAGGKVSAEDGLPALLDPGTEDLHESWLEQALKARTDEKQRVTIATA</sequence>
<evidence type="ECO:0000259" key="2">
    <source>
        <dbReference type="Pfam" id="PF00561"/>
    </source>
</evidence>
<evidence type="ECO:0000256" key="1">
    <source>
        <dbReference type="ARBA" id="ARBA00038097"/>
    </source>
</evidence>
<feature type="domain" description="AB hydrolase-1" evidence="2">
    <location>
        <begin position="90"/>
        <end position="370"/>
    </location>
</feature>
<protein>
    <submittedName>
        <fullName evidence="3">Alpha/beta fold family hydrolase</fullName>
    </submittedName>
</protein>
<dbReference type="PANTHER" id="PTHR42886:SF29">
    <property type="entry name" value="PUMMELIG, ISOFORM A"/>
    <property type="match status" value="1"/>
</dbReference>
<comment type="caution">
    <text evidence="3">The sequence shown here is derived from an EMBL/GenBank/DDBJ whole genome shotgun (WGS) entry which is preliminary data.</text>
</comment>
<evidence type="ECO:0000313" key="3">
    <source>
        <dbReference type="EMBL" id="KAG7352730.1"/>
    </source>
</evidence>
<reference evidence="3" key="1">
    <citation type="journal article" date="2021" name="Sci. Rep.">
        <title>Diploid genomic architecture of Nitzschia inconspicua, an elite biomass production diatom.</title>
        <authorList>
            <person name="Oliver A."/>
            <person name="Podell S."/>
            <person name="Pinowska A."/>
            <person name="Traller J.C."/>
            <person name="Smith S.R."/>
            <person name="McClure R."/>
            <person name="Beliaev A."/>
            <person name="Bohutskyi P."/>
            <person name="Hill E.A."/>
            <person name="Rabines A."/>
            <person name="Zheng H."/>
            <person name="Allen L.Z."/>
            <person name="Kuo A."/>
            <person name="Grigoriev I.V."/>
            <person name="Allen A.E."/>
            <person name="Hazlebeck D."/>
            <person name="Allen E.E."/>
        </authorList>
    </citation>
    <scope>NUCLEOTIDE SEQUENCE</scope>
    <source>
        <strain evidence="3">Hildebrandi</strain>
    </source>
</reference>
<proteinExistence type="inferred from homology"/>
<dbReference type="AlphaFoldDB" id="A0A9K3KZ68"/>